<dbReference type="GO" id="GO:0051287">
    <property type="term" value="F:NAD binding"/>
    <property type="evidence" value="ECO:0007669"/>
    <property type="project" value="UniProtKB-ARBA"/>
</dbReference>
<gene>
    <name evidence="6" type="primary">nadK</name>
    <name evidence="7" type="ORF">FJY68_00130</name>
</gene>
<comment type="catalytic activity">
    <reaction evidence="5 6">
        <text>NAD(+) + ATP = ADP + NADP(+) + H(+)</text>
        <dbReference type="Rhea" id="RHEA:18629"/>
        <dbReference type="ChEBI" id="CHEBI:15378"/>
        <dbReference type="ChEBI" id="CHEBI:30616"/>
        <dbReference type="ChEBI" id="CHEBI:57540"/>
        <dbReference type="ChEBI" id="CHEBI:58349"/>
        <dbReference type="ChEBI" id="CHEBI:456216"/>
        <dbReference type="EC" id="2.7.1.23"/>
    </reaction>
</comment>
<accession>A0A938BQ61</accession>
<comment type="subcellular location">
    <subcellularLocation>
        <location evidence="6">Cytoplasm</location>
    </subcellularLocation>
</comment>
<dbReference type="GO" id="GO:0003951">
    <property type="term" value="F:NAD+ kinase activity"/>
    <property type="evidence" value="ECO:0007669"/>
    <property type="project" value="UniProtKB-UniRule"/>
</dbReference>
<dbReference type="InterPro" id="IPR002504">
    <property type="entry name" value="NADK"/>
</dbReference>
<feature type="binding site" evidence="6">
    <location>
        <position position="171"/>
    </location>
    <ligand>
        <name>NAD(+)</name>
        <dbReference type="ChEBI" id="CHEBI:57540"/>
    </ligand>
</feature>
<organism evidence="7 8">
    <name type="scientific">candidate division WOR-3 bacterium</name>
    <dbReference type="NCBI Taxonomy" id="2052148"/>
    <lineage>
        <taxon>Bacteria</taxon>
        <taxon>Bacteria division WOR-3</taxon>
    </lineage>
</organism>
<evidence type="ECO:0000313" key="8">
    <source>
        <dbReference type="Proteomes" id="UP000779900"/>
    </source>
</evidence>
<dbReference type="InterPro" id="IPR017438">
    <property type="entry name" value="ATP-NAD_kinase_N"/>
</dbReference>
<dbReference type="Gene3D" id="2.60.200.30">
    <property type="entry name" value="Probable inorganic polyphosphate/atp-NAD kinase, domain 2"/>
    <property type="match status" value="1"/>
</dbReference>
<feature type="active site" description="Proton acceptor" evidence="6">
    <location>
        <position position="72"/>
    </location>
</feature>
<evidence type="ECO:0000256" key="3">
    <source>
        <dbReference type="ARBA" id="ARBA00022857"/>
    </source>
</evidence>
<evidence type="ECO:0000256" key="4">
    <source>
        <dbReference type="ARBA" id="ARBA00023027"/>
    </source>
</evidence>
<keyword evidence="2 6" id="KW-0418">Kinase</keyword>
<dbReference type="PANTHER" id="PTHR20275">
    <property type="entry name" value="NAD KINASE"/>
    <property type="match status" value="1"/>
</dbReference>
<proteinExistence type="inferred from homology"/>
<evidence type="ECO:0000313" key="7">
    <source>
        <dbReference type="EMBL" id="MBM3330240.1"/>
    </source>
</evidence>
<reference evidence="7" key="1">
    <citation type="submission" date="2019-03" db="EMBL/GenBank/DDBJ databases">
        <title>Lake Tanganyika Metagenome-Assembled Genomes (MAGs).</title>
        <authorList>
            <person name="Tran P."/>
        </authorList>
    </citation>
    <scope>NUCLEOTIDE SEQUENCE</scope>
    <source>
        <strain evidence="7">K_DeepCast_150m_m2_040</strain>
    </source>
</reference>
<dbReference type="AlphaFoldDB" id="A0A938BQ61"/>
<keyword evidence="1 6" id="KW-0808">Transferase</keyword>
<sequence length="286" mass="30642">MSSNSKRIGFMVNRDKPLATKLVPDLVRWLRAAGHVPLLSAGTAKLLRVTAECGPAAKLAEKADLVVACGGDGTLLRAARLVGSRDVPIMGVNLGGLGFLTEFSTAEAQAGIEDFCRGAHSEERRMVLACRYGRKSGFALNDIAVNMGTANRAIELVASSGGVLVTRYIGDGVVVATPTGSTAYSLAAGGPVVYPTMQAILLTPLSPHALASRPMILPPDAKVELELSRRSESAILNLDGQERWIVRPGRPLHISRADFTIRLVTPKDKTYFQILRDKLKWTGSQR</sequence>
<dbReference type="Pfam" id="PF20143">
    <property type="entry name" value="NAD_kinase_C"/>
    <property type="match status" value="1"/>
</dbReference>
<keyword evidence="6" id="KW-0963">Cytoplasm</keyword>
<dbReference type="PANTHER" id="PTHR20275:SF0">
    <property type="entry name" value="NAD KINASE"/>
    <property type="match status" value="1"/>
</dbReference>
<keyword evidence="3 6" id="KW-0521">NADP</keyword>
<dbReference type="Gene3D" id="3.40.50.10330">
    <property type="entry name" value="Probable inorganic polyphosphate/atp-NAD kinase, domain 1"/>
    <property type="match status" value="1"/>
</dbReference>
<dbReference type="InterPro" id="IPR017437">
    <property type="entry name" value="ATP-NAD_kinase_PpnK-typ_C"/>
</dbReference>
<comment type="caution">
    <text evidence="6">Lacks conserved residue(s) required for the propagation of feature annotation.</text>
</comment>
<keyword evidence="6" id="KW-0547">Nucleotide-binding</keyword>
<dbReference type="Proteomes" id="UP000779900">
    <property type="component" value="Unassembled WGS sequence"/>
</dbReference>
<comment type="cofactor">
    <cofactor evidence="6">
        <name>a divalent metal cation</name>
        <dbReference type="ChEBI" id="CHEBI:60240"/>
    </cofactor>
</comment>
<keyword evidence="6" id="KW-0067">ATP-binding</keyword>
<dbReference type="GO" id="GO:0019674">
    <property type="term" value="P:NAD+ metabolic process"/>
    <property type="evidence" value="ECO:0007669"/>
    <property type="project" value="InterPro"/>
</dbReference>
<feature type="binding site" evidence="6">
    <location>
        <position position="241"/>
    </location>
    <ligand>
        <name>NAD(+)</name>
        <dbReference type="ChEBI" id="CHEBI:57540"/>
    </ligand>
</feature>
<evidence type="ECO:0000256" key="5">
    <source>
        <dbReference type="ARBA" id="ARBA00047925"/>
    </source>
</evidence>
<evidence type="ECO:0000256" key="6">
    <source>
        <dbReference type="HAMAP-Rule" id="MF_00361"/>
    </source>
</evidence>
<feature type="binding site" evidence="6">
    <location>
        <begin position="72"/>
        <end position="73"/>
    </location>
    <ligand>
        <name>NAD(+)</name>
        <dbReference type="ChEBI" id="CHEBI:57540"/>
    </ligand>
</feature>
<comment type="function">
    <text evidence="6">Involved in the regulation of the intracellular balance of NAD and NADP, and is a key enzyme in the biosynthesis of NADP. Catalyzes specifically the phosphorylation on 2'-hydroxyl of the adenosine moiety of NAD to yield NADP.</text>
</comment>
<dbReference type="GO" id="GO:0006741">
    <property type="term" value="P:NADP+ biosynthetic process"/>
    <property type="evidence" value="ECO:0007669"/>
    <property type="project" value="UniProtKB-UniRule"/>
</dbReference>
<evidence type="ECO:0000256" key="2">
    <source>
        <dbReference type="ARBA" id="ARBA00022777"/>
    </source>
</evidence>
<keyword evidence="4 6" id="KW-0520">NAD</keyword>
<dbReference type="SUPFAM" id="SSF111331">
    <property type="entry name" value="NAD kinase/diacylglycerol kinase-like"/>
    <property type="match status" value="1"/>
</dbReference>
<protein>
    <recommendedName>
        <fullName evidence="6">NAD kinase</fullName>
        <ecNumber evidence="6">2.7.1.23</ecNumber>
    </recommendedName>
    <alternativeName>
        <fullName evidence="6">ATP-dependent NAD kinase</fullName>
    </alternativeName>
</protein>
<feature type="binding site" evidence="6">
    <location>
        <begin position="141"/>
        <end position="142"/>
    </location>
    <ligand>
        <name>NAD(+)</name>
        <dbReference type="ChEBI" id="CHEBI:57540"/>
    </ligand>
</feature>
<feature type="binding site" evidence="6">
    <location>
        <position position="152"/>
    </location>
    <ligand>
        <name>NAD(+)</name>
        <dbReference type="ChEBI" id="CHEBI:57540"/>
    </ligand>
</feature>
<dbReference type="EC" id="2.7.1.23" evidence="6"/>
<comment type="similarity">
    <text evidence="6">Belongs to the NAD kinase family.</text>
</comment>
<evidence type="ECO:0000256" key="1">
    <source>
        <dbReference type="ARBA" id="ARBA00022679"/>
    </source>
</evidence>
<dbReference type="GO" id="GO:0005737">
    <property type="term" value="C:cytoplasm"/>
    <property type="evidence" value="ECO:0007669"/>
    <property type="project" value="UniProtKB-SubCell"/>
</dbReference>
<dbReference type="HAMAP" id="MF_00361">
    <property type="entry name" value="NAD_kinase"/>
    <property type="match status" value="1"/>
</dbReference>
<dbReference type="InterPro" id="IPR016064">
    <property type="entry name" value="NAD/diacylglycerol_kinase_sf"/>
</dbReference>
<name>A0A938BQ61_UNCW3</name>
<feature type="binding site" evidence="6">
    <location>
        <position position="77"/>
    </location>
    <ligand>
        <name>NAD(+)</name>
        <dbReference type="ChEBI" id="CHEBI:57540"/>
    </ligand>
</feature>
<dbReference type="Pfam" id="PF01513">
    <property type="entry name" value="NAD_kinase"/>
    <property type="match status" value="1"/>
</dbReference>
<dbReference type="GO" id="GO:0005524">
    <property type="term" value="F:ATP binding"/>
    <property type="evidence" value="ECO:0007669"/>
    <property type="project" value="UniProtKB-KW"/>
</dbReference>
<comment type="caution">
    <text evidence="7">The sequence shown here is derived from an EMBL/GenBank/DDBJ whole genome shotgun (WGS) entry which is preliminary data.</text>
</comment>
<dbReference type="GO" id="GO:0046872">
    <property type="term" value="F:metal ion binding"/>
    <property type="evidence" value="ECO:0007669"/>
    <property type="project" value="UniProtKB-UniRule"/>
</dbReference>
<dbReference type="EMBL" id="VGIR01000001">
    <property type="protein sequence ID" value="MBM3330240.1"/>
    <property type="molecule type" value="Genomic_DNA"/>
</dbReference>